<dbReference type="EMBL" id="MU853574">
    <property type="protein sequence ID" value="KAK4144739.1"/>
    <property type="molecule type" value="Genomic_DNA"/>
</dbReference>
<evidence type="ECO:0000256" key="9">
    <source>
        <dbReference type="ARBA" id="ARBA00023128"/>
    </source>
</evidence>
<gene>
    <name evidence="13" type="ORF">C8A04DRAFT_27462</name>
</gene>
<comment type="function">
    <text evidence="12">Component of the ubiquinol-cytochrome c oxidoreductase, a multisubunit transmembrane complex that is part of the mitochondrial electron transport chain which drives oxidative phosphorylation. The complex plays an important role in the uptake of multiple carbon sources present in different host niches.</text>
</comment>
<dbReference type="Proteomes" id="UP001302676">
    <property type="component" value="Unassembled WGS sequence"/>
</dbReference>
<dbReference type="PANTHER" id="PTHR12980:SF0">
    <property type="entry name" value="CYTOCHROME B-C1 COMPLEX SUBUNIT 9"/>
    <property type="match status" value="1"/>
</dbReference>
<comment type="subunit">
    <text evidence="12">Component of the ubiquinol-cytochrome c oxidoreductase (cytochrome b-c1 complex, complex III, CIII), a multisubunit enzyme composed of 3 respiratory subunits cytochrome b, cytochrome c1 and Rieske protein, 2 core protein subunits, and additional low-molecular weight protein subunits.</text>
</comment>
<accession>A0AAN6V5A7</accession>
<evidence type="ECO:0000256" key="8">
    <source>
        <dbReference type="ARBA" id="ARBA00022989"/>
    </source>
</evidence>
<evidence type="ECO:0000313" key="13">
    <source>
        <dbReference type="EMBL" id="KAK4144739.1"/>
    </source>
</evidence>
<evidence type="ECO:0000256" key="12">
    <source>
        <dbReference type="RuleBase" id="RU368056"/>
    </source>
</evidence>
<dbReference type="GO" id="GO:0006122">
    <property type="term" value="P:mitochondrial electron transport, ubiquinol to cytochrome c"/>
    <property type="evidence" value="ECO:0007669"/>
    <property type="project" value="UniProtKB-UniRule"/>
</dbReference>
<keyword evidence="7 12" id="KW-0249">Electron transport</keyword>
<dbReference type="Gene3D" id="1.20.5.260">
    <property type="entry name" value="Cytochrome b-c1 complex subunit 9"/>
    <property type="match status" value="1"/>
</dbReference>
<keyword evidence="4 12" id="KW-0679">Respiratory chain</keyword>
<dbReference type="GO" id="GO:0005743">
    <property type="term" value="C:mitochondrial inner membrane"/>
    <property type="evidence" value="ECO:0007669"/>
    <property type="project" value="UniProtKB-SubCell"/>
</dbReference>
<feature type="transmembrane region" description="Helical" evidence="12">
    <location>
        <begin position="14"/>
        <end position="31"/>
    </location>
</feature>
<protein>
    <recommendedName>
        <fullName evidence="11 12">Complex III subunit 9</fullName>
    </recommendedName>
</protein>
<evidence type="ECO:0000313" key="14">
    <source>
        <dbReference type="Proteomes" id="UP001302676"/>
    </source>
</evidence>
<keyword evidence="6 12" id="KW-0999">Mitochondrion inner membrane</keyword>
<dbReference type="Pfam" id="PF05365">
    <property type="entry name" value="UCR_UQCRX_QCR9"/>
    <property type="match status" value="1"/>
</dbReference>
<sequence>MATAIYNTLFRRNWTMLGVVFAGAFAFELGYDKVMNKVWDSNNRGRQWKDIRHKYIEGGDESEE</sequence>
<keyword evidence="10 12" id="KW-0472">Membrane</keyword>
<reference evidence="13" key="2">
    <citation type="submission" date="2023-05" db="EMBL/GenBank/DDBJ databases">
        <authorList>
            <consortium name="Lawrence Berkeley National Laboratory"/>
            <person name="Steindorff A."/>
            <person name="Hensen N."/>
            <person name="Bonometti L."/>
            <person name="Westerberg I."/>
            <person name="Brannstrom I.O."/>
            <person name="Guillou S."/>
            <person name="Cros-Aarteil S."/>
            <person name="Calhoun S."/>
            <person name="Haridas S."/>
            <person name="Kuo A."/>
            <person name="Mondo S."/>
            <person name="Pangilinan J."/>
            <person name="Riley R."/>
            <person name="Labutti K."/>
            <person name="Andreopoulos B."/>
            <person name="Lipzen A."/>
            <person name="Chen C."/>
            <person name="Yanf M."/>
            <person name="Daum C."/>
            <person name="Ng V."/>
            <person name="Clum A."/>
            <person name="Ohm R."/>
            <person name="Martin F."/>
            <person name="Silar P."/>
            <person name="Natvig D."/>
            <person name="Lalanne C."/>
            <person name="Gautier V."/>
            <person name="Ament-Velasquez S.L."/>
            <person name="Kruys A."/>
            <person name="Hutchinson M.I."/>
            <person name="Powell A.J."/>
            <person name="Barry K."/>
            <person name="Miller A.N."/>
            <person name="Grigoriev I.V."/>
            <person name="Debuchy R."/>
            <person name="Gladieux P."/>
            <person name="Thoren M.H."/>
            <person name="Johannesson H."/>
        </authorList>
    </citation>
    <scope>NUCLEOTIDE SEQUENCE</scope>
    <source>
        <strain evidence="13">CBS 141.50</strain>
    </source>
</reference>
<dbReference type="InterPro" id="IPR008027">
    <property type="entry name" value="QCR9"/>
</dbReference>
<keyword evidence="5 12" id="KW-0812">Transmembrane</keyword>
<proteinExistence type="inferred from homology"/>
<evidence type="ECO:0000256" key="2">
    <source>
        <dbReference type="ARBA" id="ARBA00007856"/>
    </source>
</evidence>
<evidence type="ECO:0000256" key="6">
    <source>
        <dbReference type="ARBA" id="ARBA00022792"/>
    </source>
</evidence>
<evidence type="ECO:0000256" key="7">
    <source>
        <dbReference type="ARBA" id="ARBA00022982"/>
    </source>
</evidence>
<evidence type="ECO:0000256" key="4">
    <source>
        <dbReference type="ARBA" id="ARBA00022660"/>
    </source>
</evidence>
<keyword evidence="9 12" id="KW-0496">Mitochondrion</keyword>
<evidence type="ECO:0000256" key="11">
    <source>
        <dbReference type="ARBA" id="ARBA00044247"/>
    </source>
</evidence>
<evidence type="ECO:0000256" key="3">
    <source>
        <dbReference type="ARBA" id="ARBA00022448"/>
    </source>
</evidence>
<keyword evidence="14" id="KW-1185">Reference proteome</keyword>
<dbReference type="AlphaFoldDB" id="A0AAN6V5A7"/>
<dbReference type="GO" id="GO:0045275">
    <property type="term" value="C:respiratory chain complex III"/>
    <property type="evidence" value="ECO:0007669"/>
    <property type="project" value="UniProtKB-UniRule"/>
</dbReference>
<evidence type="ECO:0000256" key="5">
    <source>
        <dbReference type="ARBA" id="ARBA00022692"/>
    </source>
</evidence>
<name>A0AAN6V5A7_9PEZI</name>
<keyword evidence="8 12" id="KW-1133">Transmembrane helix</keyword>
<dbReference type="SUPFAM" id="SSF81514">
    <property type="entry name" value="Subunit X (non-heme 7 kDa protein) of cytochrome bc1 complex (Ubiquinol-cytochrome c reductase)"/>
    <property type="match status" value="1"/>
</dbReference>
<dbReference type="InterPro" id="IPR036656">
    <property type="entry name" value="QCR9_sf"/>
</dbReference>
<dbReference type="FunFam" id="1.20.5.260:FF:000001">
    <property type="entry name" value="Cytochrome b-c1 complex subunit 9"/>
    <property type="match status" value="1"/>
</dbReference>
<organism evidence="13 14">
    <name type="scientific">Dichotomopilus funicola</name>
    <dbReference type="NCBI Taxonomy" id="1934379"/>
    <lineage>
        <taxon>Eukaryota</taxon>
        <taxon>Fungi</taxon>
        <taxon>Dikarya</taxon>
        <taxon>Ascomycota</taxon>
        <taxon>Pezizomycotina</taxon>
        <taxon>Sordariomycetes</taxon>
        <taxon>Sordariomycetidae</taxon>
        <taxon>Sordariales</taxon>
        <taxon>Chaetomiaceae</taxon>
        <taxon>Dichotomopilus</taxon>
    </lineage>
</organism>
<comment type="subcellular location">
    <subcellularLocation>
        <location evidence="1 12">Mitochondrion inner membrane</location>
        <topology evidence="1 12">Single-pass membrane protein</topology>
    </subcellularLocation>
</comment>
<evidence type="ECO:0000256" key="10">
    <source>
        <dbReference type="ARBA" id="ARBA00023136"/>
    </source>
</evidence>
<comment type="similarity">
    <text evidence="2 12">Belongs to the UQCR10/QCR9 family.</text>
</comment>
<dbReference type="GeneID" id="87816918"/>
<dbReference type="RefSeq" id="XP_062638110.1">
    <property type="nucleotide sequence ID" value="XM_062780305.1"/>
</dbReference>
<keyword evidence="3 12" id="KW-0813">Transport</keyword>
<evidence type="ECO:0000256" key="1">
    <source>
        <dbReference type="ARBA" id="ARBA00004434"/>
    </source>
</evidence>
<reference evidence="13" key="1">
    <citation type="journal article" date="2023" name="Mol. Phylogenet. Evol.">
        <title>Genome-scale phylogeny and comparative genomics of the fungal order Sordariales.</title>
        <authorList>
            <person name="Hensen N."/>
            <person name="Bonometti L."/>
            <person name="Westerberg I."/>
            <person name="Brannstrom I.O."/>
            <person name="Guillou S."/>
            <person name="Cros-Aarteil S."/>
            <person name="Calhoun S."/>
            <person name="Haridas S."/>
            <person name="Kuo A."/>
            <person name="Mondo S."/>
            <person name="Pangilinan J."/>
            <person name="Riley R."/>
            <person name="LaButti K."/>
            <person name="Andreopoulos B."/>
            <person name="Lipzen A."/>
            <person name="Chen C."/>
            <person name="Yan M."/>
            <person name="Daum C."/>
            <person name="Ng V."/>
            <person name="Clum A."/>
            <person name="Steindorff A."/>
            <person name="Ohm R.A."/>
            <person name="Martin F."/>
            <person name="Silar P."/>
            <person name="Natvig D.O."/>
            <person name="Lalanne C."/>
            <person name="Gautier V."/>
            <person name="Ament-Velasquez S.L."/>
            <person name="Kruys A."/>
            <person name="Hutchinson M.I."/>
            <person name="Powell A.J."/>
            <person name="Barry K."/>
            <person name="Miller A.N."/>
            <person name="Grigoriev I.V."/>
            <person name="Debuchy R."/>
            <person name="Gladieux P."/>
            <person name="Hiltunen Thoren M."/>
            <person name="Johannesson H."/>
        </authorList>
    </citation>
    <scope>NUCLEOTIDE SEQUENCE</scope>
    <source>
        <strain evidence="13">CBS 141.50</strain>
    </source>
</reference>
<comment type="caution">
    <text evidence="13">The sequence shown here is derived from an EMBL/GenBank/DDBJ whole genome shotgun (WGS) entry which is preliminary data.</text>
</comment>
<dbReference type="PANTHER" id="PTHR12980">
    <property type="entry name" value="UBIQUINOL-CYTOCHROME C REDUCTASE COMPLEX, SUBUNIT X"/>
    <property type="match status" value="1"/>
</dbReference>